<evidence type="ECO:0000256" key="7">
    <source>
        <dbReference type="RuleBase" id="RU003748"/>
    </source>
</evidence>
<dbReference type="Gene3D" id="3.30.930.10">
    <property type="entry name" value="Bira Bifunctional Protein, Domain 2"/>
    <property type="match status" value="1"/>
</dbReference>
<evidence type="ECO:0000256" key="6">
    <source>
        <dbReference type="ARBA" id="ARBA00048573"/>
    </source>
</evidence>
<dbReference type="AlphaFoldDB" id="A0A3P3YBI3"/>
<evidence type="ECO:0000259" key="8">
    <source>
        <dbReference type="PROSITE" id="PS50862"/>
    </source>
</evidence>
<dbReference type="GO" id="GO:0004824">
    <property type="term" value="F:lysine-tRNA ligase activity"/>
    <property type="evidence" value="ECO:0007669"/>
    <property type="project" value="UniProtKB-EC"/>
</dbReference>
<dbReference type="InterPro" id="IPR004364">
    <property type="entry name" value="Aa-tRNA-synt_II"/>
</dbReference>
<evidence type="ECO:0000256" key="3">
    <source>
        <dbReference type="ARBA" id="ARBA00022741"/>
    </source>
</evidence>
<dbReference type="SUPFAM" id="SSF55681">
    <property type="entry name" value="Class II aaRS and biotin synthetases"/>
    <property type="match status" value="1"/>
</dbReference>
<dbReference type="PANTHER" id="PTHR42918">
    <property type="entry name" value="LYSYL-TRNA SYNTHETASE"/>
    <property type="match status" value="1"/>
</dbReference>
<dbReference type="Pfam" id="PF01336">
    <property type="entry name" value="tRNA_anti-codon"/>
    <property type="match status" value="1"/>
</dbReference>
<dbReference type="GO" id="GO:0005524">
    <property type="term" value="F:ATP binding"/>
    <property type="evidence" value="ECO:0007669"/>
    <property type="project" value="UniProtKB-KW"/>
</dbReference>
<feature type="domain" description="Aminoacyl-transfer RNA synthetases class-II family profile" evidence="8">
    <location>
        <begin position="188"/>
        <end position="505"/>
    </location>
</feature>
<evidence type="ECO:0000256" key="1">
    <source>
        <dbReference type="ARBA" id="ARBA00013166"/>
    </source>
</evidence>
<dbReference type="EMBL" id="OVEO01000008">
    <property type="protein sequence ID" value="SPQ97504.1"/>
    <property type="molecule type" value="Genomic_DNA"/>
</dbReference>
<dbReference type="InterPro" id="IPR002313">
    <property type="entry name" value="Lys-tRNA-ligase_II"/>
</dbReference>
<protein>
    <recommendedName>
        <fullName evidence="1 7">Lysine--tRNA ligase</fullName>
        <ecNumber evidence="1 7">6.1.1.6</ecNumber>
    </recommendedName>
    <alternativeName>
        <fullName evidence="7">Lysyl-tRNA synthetase</fullName>
    </alternativeName>
</protein>
<evidence type="ECO:0000313" key="9">
    <source>
        <dbReference type="EMBL" id="SPQ97504.1"/>
    </source>
</evidence>
<dbReference type="Proteomes" id="UP000290189">
    <property type="component" value="Unassembled WGS sequence"/>
</dbReference>
<evidence type="ECO:0000256" key="4">
    <source>
        <dbReference type="ARBA" id="ARBA00022840"/>
    </source>
</evidence>
<sequence>MLRPGARTAARRLHRFLSGAGGDAAPAARSALAMPTATAYARPRQRPTMTAAEFAASYGQCLSPGQHLEEQHLWQTGRVHRKRQSGGALLFVDLTTGDGGRVQVKCSRAHLGDGAFDAALRSTPGDYVAVQGFPSSSLGTGQLLLCAHDLYVTAPCRKPIPPALASPEARQRQRHLDLLVNRDTVRRFRQRAAVVSCIRAFLDDRGFLEVETPVLWSTAGGANARPFETRGVALASALELRVAPELFLKQLIVGGLDRVYEIGKVFRNEGMDRTHHPEFTSCEFYMADANYEDLMPMTEALLAAVSSSLGSDAQVAFAGPFERLDVVGTIEKQLNLQPRSVLAILEEPDESKRQAALLDIASGAHLQIPAAPSSASLLEAMIAQRVEPLCVSPTFLVNHPTLLCPLAKQSNDNGVLADRFELFVKGQELCNAYSELADPDEQRRRFKEQERLGGRATPEIAASQAEYCDCLEYGLPPTAGWGMGIDRLVMLLTGADHIRDVVLFPALRAPHR</sequence>
<geneLocation type="mitochondrion" evidence="9"/>
<keyword evidence="5" id="KW-0030">Aminoacyl-tRNA synthetase</keyword>
<reference evidence="9 10" key="1">
    <citation type="submission" date="2018-03" db="EMBL/GenBank/DDBJ databases">
        <authorList>
            <person name="Fogelqvist J."/>
        </authorList>
    </citation>
    <scope>NUCLEOTIDE SEQUENCE [LARGE SCALE GENOMIC DNA]</scope>
</reference>
<gene>
    <name evidence="9" type="ORF">PLBR_LOCUS4719</name>
</gene>
<accession>A0A3P3YBI3</accession>
<keyword evidence="3" id="KW-0547">Nucleotide-binding</keyword>
<evidence type="ECO:0000256" key="2">
    <source>
        <dbReference type="ARBA" id="ARBA00022598"/>
    </source>
</evidence>
<organism evidence="9 10">
    <name type="scientific">Plasmodiophora brassicae</name>
    <name type="common">Clubroot disease agent</name>
    <dbReference type="NCBI Taxonomy" id="37360"/>
    <lineage>
        <taxon>Eukaryota</taxon>
        <taxon>Sar</taxon>
        <taxon>Rhizaria</taxon>
        <taxon>Endomyxa</taxon>
        <taxon>Phytomyxea</taxon>
        <taxon>Plasmodiophorida</taxon>
        <taxon>Plasmodiophoridae</taxon>
        <taxon>Plasmodiophora</taxon>
    </lineage>
</organism>
<dbReference type="PROSITE" id="PS50862">
    <property type="entry name" value="AA_TRNA_LIGASE_II"/>
    <property type="match status" value="1"/>
</dbReference>
<dbReference type="GO" id="GO:0000049">
    <property type="term" value="F:tRNA binding"/>
    <property type="evidence" value="ECO:0007669"/>
    <property type="project" value="TreeGrafter"/>
</dbReference>
<dbReference type="NCBIfam" id="TIGR00499">
    <property type="entry name" value="lysS_bact"/>
    <property type="match status" value="1"/>
</dbReference>
<dbReference type="InterPro" id="IPR012340">
    <property type="entry name" value="NA-bd_OB-fold"/>
</dbReference>
<keyword evidence="4" id="KW-0067">ATP-binding</keyword>
<dbReference type="PRINTS" id="PR00982">
    <property type="entry name" value="TRNASYNTHLYS"/>
</dbReference>
<name>A0A3P3YBI3_PLABS</name>
<dbReference type="GO" id="GO:0005829">
    <property type="term" value="C:cytosol"/>
    <property type="evidence" value="ECO:0007669"/>
    <property type="project" value="TreeGrafter"/>
</dbReference>
<dbReference type="EC" id="6.1.1.6" evidence="1 7"/>
<dbReference type="SUPFAM" id="SSF50249">
    <property type="entry name" value="Nucleic acid-binding proteins"/>
    <property type="match status" value="1"/>
</dbReference>
<dbReference type="PANTHER" id="PTHR42918:SF5">
    <property type="entry name" value="LYSINE--TRNA LIGASE, MITOCHONDRIAL"/>
    <property type="match status" value="1"/>
</dbReference>
<dbReference type="Gene3D" id="2.40.50.140">
    <property type="entry name" value="Nucleic acid-binding proteins"/>
    <property type="match status" value="1"/>
</dbReference>
<dbReference type="InterPro" id="IPR045864">
    <property type="entry name" value="aa-tRNA-synth_II/BPL/LPL"/>
</dbReference>
<comment type="catalytic activity">
    <reaction evidence="6 7">
        <text>tRNA(Lys) + L-lysine + ATP = L-lysyl-tRNA(Lys) + AMP + diphosphate</text>
        <dbReference type="Rhea" id="RHEA:20792"/>
        <dbReference type="Rhea" id="RHEA-COMP:9696"/>
        <dbReference type="Rhea" id="RHEA-COMP:9697"/>
        <dbReference type="ChEBI" id="CHEBI:30616"/>
        <dbReference type="ChEBI" id="CHEBI:32551"/>
        <dbReference type="ChEBI" id="CHEBI:33019"/>
        <dbReference type="ChEBI" id="CHEBI:78442"/>
        <dbReference type="ChEBI" id="CHEBI:78529"/>
        <dbReference type="ChEBI" id="CHEBI:456215"/>
        <dbReference type="EC" id="6.1.1.6"/>
    </reaction>
</comment>
<keyword evidence="2" id="KW-0436">Ligase</keyword>
<evidence type="ECO:0000313" key="10">
    <source>
        <dbReference type="Proteomes" id="UP000290189"/>
    </source>
</evidence>
<dbReference type="InterPro" id="IPR006195">
    <property type="entry name" value="aa-tRNA-synth_II"/>
</dbReference>
<evidence type="ECO:0000256" key="5">
    <source>
        <dbReference type="ARBA" id="ARBA00023146"/>
    </source>
</evidence>
<dbReference type="Pfam" id="PF00152">
    <property type="entry name" value="tRNA-synt_2"/>
    <property type="match status" value="1"/>
</dbReference>
<proteinExistence type="predicted"/>
<dbReference type="GO" id="GO:0006430">
    <property type="term" value="P:lysyl-tRNA aminoacylation"/>
    <property type="evidence" value="ECO:0007669"/>
    <property type="project" value="InterPro"/>
</dbReference>
<keyword evidence="9" id="KW-0496">Mitochondrion</keyword>
<dbReference type="InterPro" id="IPR004365">
    <property type="entry name" value="NA-bd_OB_tRNA"/>
</dbReference>
<dbReference type="InterPro" id="IPR018149">
    <property type="entry name" value="Lys-tRNA-synth_II_C"/>
</dbReference>